<dbReference type="EMBL" id="KB446555">
    <property type="protein sequence ID" value="EME88862.1"/>
    <property type="molecule type" value="Genomic_DNA"/>
</dbReference>
<accession>N1QC20</accession>
<sequence length="189" mass="21173">MANQKADQVDIDPDGDVIFICTLRKISPLRLRVSSKVVSLASPVLKAMLSPHFREGTTLATASYVEIELPEDDAKTMKTLFLIMHSKNDRLGSMVNLKVLAETVDKYDCVAAVGTAAYYWISKAMENADEDDLQDLLHYAYLLRQHELFATIARRLVCYNQSPILGKPGVLTDVYCKYTETCFSNTLLT</sequence>
<dbReference type="VEuPathDB" id="FungiDB:MYCFIDRAFT_35290"/>
<name>N1QC20_PSEFD</name>
<dbReference type="InterPro" id="IPR011333">
    <property type="entry name" value="SKP1/BTB/POZ_sf"/>
</dbReference>
<organism evidence="1 2">
    <name type="scientific">Pseudocercospora fijiensis (strain CIRAD86)</name>
    <name type="common">Black leaf streak disease fungus</name>
    <name type="synonym">Mycosphaerella fijiensis</name>
    <dbReference type="NCBI Taxonomy" id="383855"/>
    <lineage>
        <taxon>Eukaryota</taxon>
        <taxon>Fungi</taxon>
        <taxon>Dikarya</taxon>
        <taxon>Ascomycota</taxon>
        <taxon>Pezizomycotina</taxon>
        <taxon>Dothideomycetes</taxon>
        <taxon>Dothideomycetidae</taxon>
        <taxon>Mycosphaerellales</taxon>
        <taxon>Mycosphaerellaceae</taxon>
        <taxon>Pseudocercospora</taxon>
    </lineage>
</organism>
<dbReference type="KEGG" id="pfj:MYCFIDRAFT_35290"/>
<gene>
    <name evidence="1" type="ORF">MYCFIDRAFT_35290</name>
</gene>
<dbReference type="GeneID" id="19339047"/>
<reference evidence="1 2" key="1">
    <citation type="journal article" date="2012" name="PLoS Pathog.">
        <title>Diverse lifestyles and strategies of plant pathogenesis encoded in the genomes of eighteen Dothideomycetes fungi.</title>
        <authorList>
            <person name="Ohm R.A."/>
            <person name="Feau N."/>
            <person name="Henrissat B."/>
            <person name="Schoch C.L."/>
            <person name="Horwitz B.A."/>
            <person name="Barry K.W."/>
            <person name="Condon B.J."/>
            <person name="Copeland A.C."/>
            <person name="Dhillon B."/>
            <person name="Glaser F."/>
            <person name="Hesse C.N."/>
            <person name="Kosti I."/>
            <person name="LaButti K."/>
            <person name="Lindquist E.A."/>
            <person name="Lucas S."/>
            <person name="Salamov A.A."/>
            <person name="Bradshaw R.E."/>
            <person name="Ciuffetti L."/>
            <person name="Hamelin R.C."/>
            <person name="Kema G.H.J."/>
            <person name="Lawrence C."/>
            <person name="Scott J.A."/>
            <person name="Spatafora J.W."/>
            <person name="Turgeon B.G."/>
            <person name="de Wit P.J.G.M."/>
            <person name="Zhong S."/>
            <person name="Goodwin S.B."/>
            <person name="Grigoriev I.V."/>
        </authorList>
    </citation>
    <scope>NUCLEOTIDE SEQUENCE [LARGE SCALE GENOMIC DNA]</scope>
    <source>
        <strain evidence="1 2">CIRAD86</strain>
    </source>
</reference>
<evidence type="ECO:0000313" key="1">
    <source>
        <dbReference type="EMBL" id="EME88862.1"/>
    </source>
</evidence>
<dbReference type="Gene3D" id="3.30.710.10">
    <property type="entry name" value="Potassium Channel Kv1.1, Chain A"/>
    <property type="match status" value="1"/>
</dbReference>
<protein>
    <recommendedName>
        <fullName evidence="3">BTB domain-containing protein</fullName>
    </recommendedName>
</protein>
<proteinExistence type="predicted"/>
<evidence type="ECO:0000313" key="2">
    <source>
        <dbReference type="Proteomes" id="UP000016932"/>
    </source>
</evidence>
<keyword evidence="2" id="KW-1185">Reference proteome</keyword>
<dbReference type="HOGENOM" id="CLU_054243_5_0_1"/>
<dbReference type="OrthoDB" id="3647693at2759"/>
<evidence type="ECO:0008006" key="3">
    <source>
        <dbReference type="Google" id="ProtNLM"/>
    </source>
</evidence>
<dbReference type="AlphaFoldDB" id="N1QC20"/>
<dbReference type="STRING" id="383855.N1QC20"/>
<dbReference type="eggNOG" id="ENOG502STXW">
    <property type="taxonomic scope" value="Eukaryota"/>
</dbReference>
<dbReference type="Proteomes" id="UP000016932">
    <property type="component" value="Unassembled WGS sequence"/>
</dbReference>
<dbReference type="RefSeq" id="XP_007919940.1">
    <property type="nucleotide sequence ID" value="XM_007921749.1"/>
</dbReference>